<sequence length="223" mass="24014">MTRPTLPAQAFNPRSDATASPAPVAPAATPDTAVPSTTAPPAPAYRPSEHGMVTSAFLADFLDVLETADSDSDQEAPSATAAIPVATRVQLRQDNRNYSAKLATEAHFAEPWFGDVQACWARNDTDGAMAVVGAQLAARTKDPQGPTRVKAMVDYLYLKGKYHDTMRLCRAWVDHVTRPKGPGRVADPRLTAYRDMAETGLRAAYPLRDEDAAVEFAKYPGPS</sequence>
<gene>
    <name evidence="2" type="ORF">AMAG_18235</name>
</gene>
<keyword evidence="3" id="KW-1185">Reference proteome</keyword>
<dbReference type="AlphaFoldDB" id="A0A0L0S7N8"/>
<feature type="compositionally biased region" description="Low complexity" evidence="1">
    <location>
        <begin position="16"/>
        <end position="37"/>
    </location>
</feature>
<proteinExistence type="predicted"/>
<dbReference type="EMBL" id="GG745333">
    <property type="protein sequence ID" value="KNE58374.1"/>
    <property type="molecule type" value="Genomic_DNA"/>
</dbReference>
<accession>A0A0L0S7N8</accession>
<evidence type="ECO:0000313" key="2">
    <source>
        <dbReference type="EMBL" id="KNE58374.1"/>
    </source>
</evidence>
<name>A0A0L0S7N8_ALLM3</name>
<protein>
    <submittedName>
        <fullName evidence="2">Uncharacterized protein</fullName>
    </submittedName>
</protein>
<reference evidence="2 3" key="1">
    <citation type="submission" date="2009-11" db="EMBL/GenBank/DDBJ databases">
        <title>Annotation of Allomyces macrogynus ATCC 38327.</title>
        <authorList>
            <consortium name="The Broad Institute Genome Sequencing Platform"/>
            <person name="Russ C."/>
            <person name="Cuomo C."/>
            <person name="Burger G."/>
            <person name="Gray M.W."/>
            <person name="Holland P.W.H."/>
            <person name="King N."/>
            <person name="Lang F.B.F."/>
            <person name="Roger A.J."/>
            <person name="Ruiz-Trillo I."/>
            <person name="Young S.K."/>
            <person name="Zeng Q."/>
            <person name="Gargeya S."/>
            <person name="Fitzgerald M."/>
            <person name="Haas B."/>
            <person name="Abouelleil A."/>
            <person name="Alvarado L."/>
            <person name="Arachchi H.M."/>
            <person name="Berlin A."/>
            <person name="Chapman S.B."/>
            <person name="Gearin G."/>
            <person name="Goldberg J."/>
            <person name="Griggs A."/>
            <person name="Gujja S."/>
            <person name="Hansen M."/>
            <person name="Heiman D."/>
            <person name="Howarth C."/>
            <person name="Larimer J."/>
            <person name="Lui A."/>
            <person name="MacDonald P.J.P."/>
            <person name="McCowen C."/>
            <person name="Montmayeur A."/>
            <person name="Murphy C."/>
            <person name="Neiman D."/>
            <person name="Pearson M."/>
            <person name="Priest M."/>
            <person name="Roberts A."/>
            <person name="Saif S."/>
            <person name="Shea T."/>
            <person name="Sisk P."/>
            <person name="Stolte C."/>
            <person name="Sykes S."/>
            <person name="Wortman J."/>
            <person name="Nusbaum C."/>
            <person name="Birren B."/>
        </authorList>
    </citation>
    <scope>NUCLEOTIDE SEQUENCE [LARGE SCALE GENOMIC DNA]</scope>
    <source>
        <strain evidence="2 3">ATCC 38327</strain>
    </source>
</reference>
<evidence type="ECO:0000313" key="3">
    <source>
        <dbReference type="Proteomes" id="UP000054350"/>
    </source>
</evidence>
<feature type="region of interest" description="Disordered" evidence="1">
    <location>
        <begin position="1"/>
        <end position="48"/>
    </location>
</feature>
<dbReference type="VEuPathDB" id="FungiDB:AMAG_18235"/>
<reference evidence="3" key="2">
    <citation type="submission" date="2009-11" db="EMBL/GenBank/DDBJ databases">
        <title>The Genome Sequence of Allomyces macrogynus strain ATCC 38327.</title>
        <authorList>
            <consortium name="The Broad Institute Genome Sequencing Platform"/>
            <person name="Russ C."/>
            <person name="Cuomo C."/>
            <person name="Shea T."/>
            <person name="Young S.K."/>
            <person name="Zeng Q."/>
            <person name="Koehrsen M."/>
            <person name="Haas B."/>
            <person name="Borodovsky M."/>
            <person name="Guigo R."/>
            <person name="Alvarado L."/>
            <person name="Berlin A."/>
            <person name="Borenstein D."/>
            <person name="Chen Z."/>
            <person name="Engels R."/>
            <person name="Freedman E."/>
            <person name="Gellesch M."/>
            <person name="Goldberg J."/>
            <person name="Griggs A."/>
            <person name="Gujja S."/>
            <person name="Heiman D."/>
            <person name="Hepburn T."/>
            <person name="Howarth C."/>
            <person name="Jen D."/>
            <person name="Larson L."/>
            <person name="Lewis B."/>
            <person name="Mehta T."/>
            <person name="Park D."/>
            <person name="Pearson M."/>
            <person name="Roberts A."/>
            <person name="Saif S."/>
            <person name="Shenoy N."/>
            <person name="Sisk P."/>
            <person name="Stolte C."/>
            <person name="Sykes S."/>
            <person name="Walk T."/>
            <person name="White J."/>
            <person name="Yandava C."/>
            <person name="Burger G."/>
            <person name="Gray M.W."/>
            <person name="Holland P.W.H."/>
            <person name="King N."/>
            <person name="Lang F.B.F."/>
            <person name="Roger A.J."/>
            <person name="Ruiz-Trillo I."/>
            <person name="Lander E."/>
            <person name="Nusbaum C."/>
        </authorList>
    </citation>
    <scope>NUCLEOTIDE SEQUENCE [LARGE SCALE GENOMIC DNA]</scope>
    <source>
        <strain evidence="3">ATCC 38327</strain>
    </source>
</reference>
<dbReference type="Proteomes" id="UP000054350">
    <property type="component" value="Unassembled WGS sequence"/>
</dbReference>
<evidence type="ECO:0000256" key="1">
    <source>
        <dbReference type="SAM" id="MobiDB-lite"/>
    </source>
</evidence>
<dbReference type="OrthoDB" id="5570894at2759"/>
<organism evidence="2 3">
    <name type="scientific">Allomyces macrogynus (strain ATCC 38327)</name>
    <name type="common">Allomyces javanicus var. macrogynus</name>
    <dbReference type="NCBI Taxonomy" id="578462"/>
    <lineage>
        <taxon>Eukaryota</taxon>
        <taxon>Fungi</taxon>
        <taxon>Fungi incertae sedis</taxon>
        <taxon>Blastocladiomycota</taxon>
        <taxon>Blastocladiomycetes</taxon>
        <taxon>Blastocladiales</taxon>
        <taxon>Blastocladiaceae</taxon>
        <taxon>Allomyces</taxon>
    </lineage>
</organism>